<proteinExistence type="predicted"/>
<dbReference type="EMBL" id="KN831975">
    <property type="protein sequence ID" value="KIO03604.1"/>
    <property type="molecule type" value="Genomic_DNA"/>
</dbReference>
<evidence type="ECO:0000313" key="1">
    <source>
        <dbReference type="EMBL" id="KIO03604.1"/>
    </source>
</evidence>
<dbReference type="Proteomes" id="UP000054217">
    <property type="component" value="Unassembled WGS sequence"/>
</dbReference>
<gene>
    <name evidence="1" type="ORF">M404DRAFT_611007</name>
</gene>
<accession>A0A0C3P808</accession>
<evidence type="ECO:0000313" key="2">
    <source>
        <dbReference type="Proteomes" id="UP000054217"/>
    </source>
</evidence>
<name>A0A0C3P808_PISTI</name>
<keyword evidence="2" id="KW-1185">Reference proteome</keyword>
<dbReference type="InParanoid" id="A0A0C3P808"/>
<reference evidence="2" key="2">
    <citation type="submission" date="2015-01" db="EMBL/GenBank/DDBJ databases">
        <title>Evolutionary Origins and Diversification of the Mycorrhizal Mutualists.</title>
        <authorList>
            <consortium name="DOE Joint Genome Institute"/>
            <consortium name="Mycorrhizal Genomics Consortium"/>
            <person name="Kohler A."/>
            <person name="Kuo A."/>
            <person name="Nagy L.G."/>
            <person name="Floudas D."/>
            <person name="Copeland A."/>
            <person name="Barry K.W."/>
            <person name="Cichocki N."/>
            <person name="Veneault-Fourrey C."/>
            <person name="LaButti K."/>
            <person name="Lindquist E.A."/>
            <person name="Lipzen A."/>
            <person name="Lundell T."/>
            <person name="Morin E."/>
            <person name="Murat C."/>
            <person name="Riley R."/>
            <person name="Ohm R."/>
            <person name="Sun H."/>
            <person name="Tunlid A."/>
            <person name="Henrissat B."/>
            <person name="Grigoriev I.V."/>
            <person name="Hibbett D.S."/>
            <person name="Martin F."/>
        </authorList>
    </citation>
    <scope>NUCLEOTIDE SEQUENCE [LARGE SCALE GENOMIC DNA]</scope>
    <source>
        <strain evidence="2">Marx 270</strain>
    </source>
</reference>
<dbReference type="AlphaFoldDB" id="A0A0C3P808"/>
<reference evidence="1 2" key="1">
    <citation type="submission" date="2014-04" db="EMBL/GenBank/DDBJ databases">
        <authorList>
            <consortium name="DOE Joint Genome Institute"/>
            <person name="Kuo A."/>
            <person name="Kohler A."/>
            <person name="Costa M.D."/>
            <person name="Nagy L.G."/>
            <person name="Floudas D."/>
            <person name="Copeland A."/>
            <person name="Barry K.W."/>
            <person name="Cichocki N."/>
            <person name="Veneault-Fourrey C."/>
            <person name="LaButti K."/>
            <person name="Lindquist E.A."/>
            <person name="Lipzen A."/>
            <person name="Lundell T."/>
            <person name="Morin E."/>
            <person name="Murat C."/>
            <person name="Sun H."/>
            <person name="Tunlid A."/>
            <person name="Henrissat B."/>
            <person name="Grigoriev I.V."/>
            <person name="Hibbett D.S."/>
            <person name="Martin F."/>
            <person name="Nordberg H.P."/>
            <person name="Cantor M.N."/>
            <person name="Hua S.X."/>
        </authorList>
    </citation>
    <scope>NUCLEOTIDE SEQUENCE [LARGE SCALE GENOMIC DNA]</scope>
    <source>
        <strain evidence="1 2">Marx 270</strain>
    </source>
</reference>
<dbReference type="HOGENOM" id="CLU_2705841_0_0_1"/>
<organism evidence="1 2">
    <name type="scientific">Pisolithus tinctorius Marx 270</name>
    <dbReference type="NCBI Taxonomy" id="870435"/>
    <lineage>
        <taxon>Eukaryota</taxon>
        <taxon>Fungi</taxon>
        <taxon>Dikarya</taxon>
        <taxon>Basidiomycota</taxon>
        <taxon>Agaricomycotina</taxon>
        <taxon>Agaricomycetes</taxon>
        <taxon>Agaricomycetidae</taxon>
        <taxon>Boletales</taxon>
        <taxon>Sclerodermatineae</taxon>
        <taxon>Pisolithaceae</taxon>
        <taxon>Pisolithus</taxon>
    </lineage>
</organism>
<sequence length="73" mass="7876">MTDHDTGDCGRTCERISGIWTTASTSRERGKFCVALSSIRSRRRRCDHGVLSSAHACCVAGFTVSKIGVIAMV</sequence>
<protein>
    <submittedName>
        <fullName evidence="1">Uncharacterized protein</fullName>
    </submittedName>
</protein>